<dbReference type="VEuPathDB" id="VectorBase:ISCI020375"/>
<proteinExistence type="predicted"/>
<evidence type="ECO:0000313" key="2">
    <source>
        <dbReference type="EMBL" id="EEC12811.1"/>
    </source>
</evidence>
<dbReference type="EMBL" id="ABJB010100709">
    <property type="status" value="NOT_ANNOTATED_CDS"/>
    <property type="molecule type" value="Genomic_DNA"/>
</dbReference>
<feature type="region of interest" description="Disordered" evidence="1">
    <location>
        <begin position="85"/>
        <end position="115"/>
    </location>
</feature>
<dbReference type="EnsemblMetazoa" id="ISCW020375-RA">
    <property type="protein sequence ID" value="ISCW020375-PA"/>
    <property type="gene ID" value="ISCW020375"/>
</dbReference>
<dbReference type="EMBL" id="DS839318">
    <property type="protein sequence ID" value="EEC12811.1"/>
    <property type="molecule type" value="Genomic_DNA"/>
</dbReference>
<dbReference type="Proteomes" id="UP000001555">
    <property type="component" value="Unassembled WGS sequence"/>
</dbReference>
<gene>
    <name evidence="2" type="ORF">IscW_ISCW020375</name>
</gene>
<evidence type="ECO:0000256" key="1">
    <source>
        <dbReference type="SAM" id="MobiDB-lite"/>
    </source>
</evidence>
<dbReference type="PaxDb" id="6945-B7Q1T9"/>
<dbReference type="HOGENOM" id="CLU_2111525_0_0_1"/>
<protein>
    <submittedName>
        <fullName evidence="2 3">Uncharacterized protein</fullName>
    </submittedName>
</protein>
<evidence type="ECO:0000313" key="4">
    <source>
        <dbReference type="Proteomes" id="UP000001555"/>
    </source>
</evidence>
<reference evidence="3" key="2">
    <citation type="submission" date="2020-05" db="UniProtKB">
        <authorList>
            <consortium name="EnsemblMetazoa"/>
        </authorList>
    </citation>
    <scope>IDENTIFICATION</scope>
    <source>
        <strain evidence="3">wikel</strain>
    </source>
</reference>
<feature type="compositionally biased region" description="Basic and acidic residues" evidence="1">
    <location>
        <begin position="98"/>
        <end position="108"/>
    </location>
</feature>
<accession>B7Q1T9</accession>
<reference evidence="2 4" key="1">
    <citation type="submission" date="2008-03" db="EMBL/GenBank/DDBJ databases">
        <title>Annotation of Ixodes scapularis.</title>
        <authorList>
            <consortium name="Ixodes scapularis Genome Project Consortium"/>
            <person name="Caler E."/>
            <person name="Hannick L.I."/>
            <person name="Bidwell S."/>
            <person name="Joardar V."/>
            <person name="Thiagarajan M."/>
            <person name="Amedeo P."/>
            <person name="Galinsky K.J."/>
            <person name="Schobel S."/>
            <person name="Inman J."/>
            <person name="Hostetler J."/>
            <person name="Miller J."/>
            <person name="Hammond M."/>
            <person name="Megy K."/>
            <person name="Lawson D."/>
            <person name="Kodira C."/>
            <person name="Sutton G."/>
            <person name="Meyer J."/>
            <person name="Hill C.A."/>
            <person name="Birren B."/>
            <person name="Nene V."/>
            <person name="Collins F."/>
            <person name="Alarcon-Chaidez F."/>
            <person name="Wikel S."/>
            <person name="Strausberg R."/>
        </authorList>
    </citation>
    <scope>NUCLEOTIDE SEQUENCE [LARGE SCALE GENOMIC DNA]</scope>
    <source>
        <strain evidence="4">Wikel</strain>
        <strain evidence="2">Wikel colony</strain>
    </source>
</reference>
<name>B7Q1T9_IXOSC</name>
<dbReference type="InParanoid" id="B7Q1T9"/>
<evidence type="ECO:0000313" key="3">
    <source>
        <dbReference type="EnsemblMetazoa" id="ISCW020375-PA"/>
    </source>
</evidence>
<keyword evidence="4" id="KW-1185">Reference proteome</keyword>
<organism>
    <name type="scientific">Ixodes scapularis</name>
    <name type="common">Black-legged tick</name>
    <name type="synonym">Deer tick</name>
    <dbReference type="NCBI Taxonomy" id="6945"/>
    <lineage>
        <taxon>Eukaryota</taxon>
        <taxon>Metazoa</taxon>
        <taxon>Ecdysozoa</taxon>
        <taxon>Arthropoda</taxon>
        <taxon>Chelicerata</taxon>
        <taxon>Arachnida</taxon>
        <taxon>Acari</taxon>
        <taxon>Parasitiformes</taxon>
        <taxon>Ixodida</taxon>
        <taxon>Ixodoidea</taxon>
        <taxon>Ixodidae</taxon>
        <taxon>Ixodinae</taxon>
        <taxon>Ixodes</taxon>
    </lineage>
</organism>
<dbReference type="VEuPathDB" id="VectorBase:ISCW020375"/>
<sequence length="115" mass="12392">MWGEKTWGKCSDVSQNLPCACKEGEDLGSSPLPLGAPPPALDQPLSFPAWTRRDTPSLPFGCLPPKLSSVALTSDMHMFCEHLQERKGTNLDNSSGKATKEHAKKNAEKPTCAPS</sequence>
<dbReference type="AlphaFoldDB" id="B7Q1T9"/>